<dbReference type="AlphaFoldDB" id="A0A174XJB1"/>
<gene>
    <name evidence="3" type="ORF">ERS852560_04293</name>
    <name evidence="5" type="ORF">GKD54_04290</name>
    <name evidence="4" type="ORF">GKD58_13400</name>
</gene>
<protein>
    <submittedName>
        <fullName evidence="4">Acyltransferase family protein</fullName>
    </submittedName>
    <submittedName>
        <fullName evidence="3">Fucose 4-O-acetylase and related acetyltransferases</fullName>
    </submittedName>
</protein>
<feature type="transmembrane region" description="Helical" evidence="1">
    <location>
        <begin position="314"/>
        <end position="335"/>
    </location>
</feature>
<proteinExistence type="predicted"/>
<feature type="transmembrane region" description="Helical" evidence="1">
    <location>
        <begin position="157"/>
        <end position="180"/>
    </location>
</feature>
<dbReference type="Proteomes" id="UP000095332">
    <property type="component" value="Unassembled WGS sequence"/>
</dbReference>
<sequence>MELVNSSIRPTRVVAWDLLKLFAILLVVYGHCMQHLLEVDVTHNPMFLWISSFHMPLFMALSDLFARRAYQGSFKDFLVKRGRQVLLPCLSWSLIIYIVLAFLDRDIHIHGIRSFAVNTLWFLKSVFVCGFLGFVAFKPQGKRVLWVTFSLLLSQVTLVWNVFIMYPCFLFGIGVFSYLSEIMRFKGWVLTISGLLFVASSLYVAFTPDFWVRNQGIREALFSGTLSLTENALFLLEVVFKRYFQLFIGLSGSMFFITLFYWLFADVHDTYSISLAKWGQYTLGVYVIQSLLLETLLVRWVSFGADTLVLFDMLIGPLLTLLVVVICLWVNYLIILMGRGKISLLLLGRDYSQDAR</sequence>
<name>A0A174XJB1_PARDI</name>
<evidence type="ECO:0000313" key="8">
    <source>
        <dbReference type="Proteomes" id="UP000471216"/>
    </source>
</evidence>
<evidence type="ECO:0000313" key="7">
    <source>
        <dbReference type="Proteomes" id="UP000450599"/>
    </source>
</evidence>
<keyword evidence="1" id="KW-0812">Transmembrane</keyword>
<feature type="domain" description="Acyltransferase 3" evidence="2">
    <location>
        <begin position="15"/>
        <end position="332"/>
    </location>
</feature>
<dbReference type="Pfam" id="PF01757">
    <property type="entry name" value="Acyl_transf_3"/>
    <property type="match status" value="1"/>
</dbReference>
<dbReference type="InterPro" id="IPR002656">
    <property type="entry name" value="Acyl_transf_3_dom"/>
</dbReference>
<accession>A0A174XJB1</accession>
<keyword evidence="1" id="KW-1133">Transmembrane helix</keyword>
<dbReference type="EMBL" id="WKMX01000004">
    <property type="protein sequence ID" value="MRZ05450.1"/>
    <property type="molecule type" value="Genomic_DNA"/>
</dbReference>
<dbReference type="Proteomes" id="UP000450599">
    <property type="component" value="Unassembled WGS sequence"/>
</dbReference>
<reference evidence="7 8" key="2">
    <citation type="journal article" date="2019" name="Nat. Med.">
        <title>A library of human gut bacterial isolates paired with longitudinal multiomics data enables mechanistic microbiome research.</title>
        <authorList>
            <person name="Poyet M."/>
            <person name="Groussin M."/>
            <person name="Gibbons S.M."/>
            <person name="Avila-Pacheco J."/>
            <person name="Jiang X."/>
            <person name="Kearney S.M."/>
            <person name="Perrotta A.R."/>
            <person name="Berdy B."/>
            <person name="Zhao S."/>
            <person name="Lieberman T.D."/>
            <person name="Swanson P.K."/>
            <person name="Smith M."/>
            <person name="Roesemann S."/>
            <person name="Alexander J.E."/>
            <person name="Rich S.A."/>
            <person name="Livny J."/>
            <person name="Vlamakis H."/>
            <person name="Clish C."/>
            <person name="Bullock K."/>
            <person name="Deik A."/>
            <person name="Scott J."/>
            <person name="Pierce K.A."/>
            <person name="Xavier R.J."/>
            <person name="Alm E.J."/>
        </authorList>
    </citation>
    <scope>NUCLEOTIDE SEQUENCE [LARGE SCALE GENOMIC DNA]</scope>
    <source>
        <strain evidence="5 8">BIOML-A10</strain>
        <strain evidence="4 7">BIOML-A11</strain>
    </source>
</reference>
<evidence type="ECO:0000313" key="5">
    <source>
        <dbReference type="EMBL" id="MRZ05450.1"/>
    </source>
</evidence>
<dbReference type="GO" id="GO:0016747">
    <property type="term" value="F:acyltransferase activity, transferring groups other than amino-acyl groups"/>
    <property type="evidence" value="ECO:0007669"/>
    <property type="project" value="InterPro"/>
</dbReference>
<dbReference type="EMBL" id="WKMW01000012">
    <property type="protein sequence ID" value="MRY85237.1"/>
    <property type="molecule type" value="Genomic_DNA"/>
</dbReference>
<evidence type="ECO:0000259" key="2">
    <source>
        <dbReference type="Pfam" id="PF01757"/>
    </source>
</evidence>
<feature type="transmembrane region" description="Helical" evidence="1">
    <location>
        <begin position="187"/>
        <end position="206"/>
    </location>
</feature>
<dbReference type="EMBL" id="CZBM01000029">
    <property type="protein sequence ID" value="CUQ56437.1"/>
    <property type="molecule type" value="Genomic_DNA"/>
</dbReference>
<evidence type="ECO:0000313" key="3">
    <source>
        <dbReference type="EMBL" id="CUQ56437.1"/>
    </source>
</evidence>
<evidence type="ECO:0000313" key="6">
    <source>
        <dbReference type="Proteomes" id="UP000095332"/>
    </source>
</evidence>
<organism evidence="3 6">
    <name type="scientific">Parabacteroides distasonis</name>
    <dbReference type="NCBI Taxonomy" id="823"/>
    <lineage>
        <taxon>Bacteria</taxon>
        <taxon>Pseudomonadati</taxon>
        <taxon>Bacteroidota</taxon>
        <taxon>Bacteroidia</taxon>
        <taxon>Bacteroidales</taxon>
        <taxon>Tannerellaceae</taxon>
        <taxon>Parabacteroides</taxon>
    </lineage>
</organism>
<keyword evidence="4" id="KW-0012">Acyltransferase</keyword>
<feature type="transmembrane region" description="Helical" evidence="1">
    <location>
        <begin position="243"/>
        <end position="263"/>
    </location>
</feature>
<dbReference type="InterPro" id="IPR052734">
    <property type="entry name" value="Nod_factor_acetyltransferase"/>
</dbReference>
<evidence type="ECO:0000256" key="1">
    <source>
        <dbReference type="SAM" id="Phobius"/>
    </source>
</evidence>
<evidence type="ECO:0000313" key="4">
    <source>
        <dbReference type="EMBL" id="MRY85237.1"/>
    </source>
</evidence>
<feature type="transmembrane region" description="Helical" evidence="1">
    <location>
        <begin position="85"/>
        <end position="103"/>
    </location>
</feature>
<dbReference type="RefSeq" id="WP_057329604.1">
    <property type="nucleotide sequence ID" value="NZ_CZBM01000029.1"/>
</dbReference>
<feature type="transmembrane region" description="Helical" evidence="1">
    <location>
        <begin position="283"/>
        <end position="302"/>
    </location>
</feature>
<feature type="transmembrane region" description="Helical" evidence="1">
    <location>
        <begin position="13"/>
        <end position="34"/>
    </location>
</feature>
<keyword evidence="1" id="KW-0472">Membrane</keyword>
<feature type="transmembrane region" description="Helical" evidence="1">
    <location>
        <begin position="115"/>
        <end position="137"/>
    </location>
</feature>
<keyword evidence="3" id="KW-0808">Transferase</keyword>
<reference evidence="3 6" key="1">
    <citation type="submission" date="2015-09" db="EMBL/GenBank/DDBJ databases">
        <authorList>
            <consortium name="Pathogen Informatics"/>
        </authorList>
    </citation>
    <scope>NUCLEOTIDE SEQUENCE [LARGE SCALE GENOMIC DNA]</scope>
    <source>
        <strain evidence="3 6">2789STDY5834948</strain>
    </source>
</reference>
<dbReference type="PANTHER" id="PTHR37312">
    <property type="entry name" value="MEMBRANE-BOUND ACYLTRANSFERASE YKRP-RELATED"/>
    <property type="match status" value="1"/>
</dbReference>
<dbReference type="Proteomes" id="UP000471216">
    <property type="component" value="Unassembled WGS sequence"/>
</dbReference>
<dbReference type="PANTHER" id="PTHR37312:SF1">
    <property type="entry name" value="MEMBRANE-BOUND ACYLTRANSFERASE YKRP-RELATED"/>
    <property type="match status" value="1"/>
</dbReference>